<proteinExistence type="predicted"/>
<evidence type="ECO:0000313" key="2">
    <source>
        <dbReference type="Proteomes" id="UP000078559"/>
    </source>
</evidence>
<protein>
    <submittedName>
        <fullName evidence="1">Uncharacterized protein</fullName>
    </submittedName>
</protein>
<dbReference type="Proteomes" id="UP000078559">
    <property type="component" value="Unassembled WGS sequence"/>
</dbReference>
<keyword evidence="2" id="KW-1185">Reference proteome</keyword>
<dbReference type="EMBL" id="KN796132">
    <property type="protein sequence ID" value="KUI64350.1"/>
    <property type="molecule type" value="Genomic_DNA"/>
</dbReference>
<dbReference type="AlphaFoldDB" id="A0A194VKF6"/>
<accession>A0A194VKF6</accession>
<gene>
    <name evidence="1" type="ORF">VM1G_12062</name>
</gene>
<evidence type="ECO:0000313" key="1">
    <source>
        <dbReference type="EMBL" id="KUI64350.1"/>
    </source>
</evidence>
<name>A0A194VKF6_CYTMA</name>
<reference evidence="1" key="1">
    <citation type="submission" date="2014-12" db="EMBL/GenBank/DDBJ databases">
        <title>Genome Sequence of Valsa Canker Pathogens Uncovers a Specific Adaption of Colonization on Woody Bark.</title>
        <authorList>
            <person name="Yin Z."/>
            <person name="Liu H."/>
            <person name="Gao X."/>
            <person name="Li Z."/>
            <person name="Song N."/>
            <person name="Ke X."/>
            <person name="Dai Q."/>
            <person name="Wu Y."/>
            <person name="Sun Y."/>
            <person name="Xu J.-R."/>
            <person name="Kang Z.K."/>
            <person name="Wang L."/>
            <person name="Huang L."/>
        </authorList>
    </citation>
    <scope>NUCLEOTIDE SEQUENCE [LARGE SCALE GENOMIC DNA]</scope>
    <source>
        <strain evidence="1">03-8</strain>
    </source>
</reference>
<sequence length="97" mass="10909">MFDRAEDDPQVQDIFGAAFAARLRARPVEPYTVEMVNESDSTGILGTCRTVERQSSHPYTRASTVPACRRSIRLSARVLRSGRSSRSKFYELDVRGV</sequence>
<organism evidence="1 2">
    <name type="scientific">Cytospora mali</name>
    <name type="common">Apple Valsa canker fungus</name>
    <name type="synonym">Valsa mali</name>
    <dbReference type="NCBI Taxonomy" id="578113"/>
    <lineage>
        <taxon>Eukaryota</taxon>
        <taxon>Fungi</taxon>
        <taxon>Dikarya</taxon>
        <taxon>Ascomycota</taxon>
        <taxon>Pezizomycotina</taxon>
        <taxon>Sordariomycetes</taxon>
        <taxon>Sordariomycetidae</taxon>
        <taxon>Diaporthales</taxon>
        <taxon>Cytosporaceae</taxon>
        <taxon>Cytospora</taxon>
    </lineage>
</organism>